<dbReference type="PANTHER" id="PTHR48100:SF15">
    <property type="entry name" value="SEDOHEPTULOSE 1,7-BISPHOSPHATASE"/>
    <property type="match status" value="1"/>
</dbReference>
<feature type="active site" description="Tele-phosphohistidine intermediate" evidence="1">
    <location>
        <position position="16"/>
    </location>
</feature>
<dbReference type="GO" id="GO:0050278">
    <property type="term" value="F:sedoheptulose-bisphosphatase activity"/>
    <property type="evidence" value="ECO:0007669"/>
    <property type="project" value="TreeGrafter"/>
</dbReference>
<sequence length="248" mass="27472">MSDLDATTPRVFLARHGETEWTKSGRYTGTTDIALTAEGLRQVESTATQLVGPGKLIDPARVARVWVSPRKRARQTFDLLFRTGDGAAIARTVSADKVTTTEDIAEWDYGDYEGLVVEEIVQRRRAKGLDQDHGGRYNIWRDGCEGGESPRQVADRLDRLIAQIKDIHAPCMNGENQAADVVLVAHGLILRCFVKRWLKYPLDDPLPMMFSPGAIGMLSYKNHDIEQPAFFVGMALPPPPPPPPPSQP</sequence>
<protein>
    <recommendedName>
        <fullName evidence="5">Phosphoglycerate mutase</fullName>
    </recommendedName>
</protein>
<dbReference type="AlphaFoldDB" id="A0A0D2D6D5"/>
<dbReference type="Proteomes" id="UP000054266">
    <property type="component" value="Unassembled WGS sequence"/>
</dbReference>
<dbReference type="Gene3D" id="3.40.50.1240">
    <property type="entry name" value="Phosphoglycerate mutase-like"/>
    <property type="match status" value="1"/>
</dbReference>
<dbReference type="HOGENOM" id="CLU_033323_13_0_1"/>
<dbReference type="InterPro" id="IPR050275">
    <property type="entry name" value="PGM_Phosphatase"/>
</dbReference>
<evidence type="ECO:0008006" key="5">
    <source>
        <dbReference type="Google" id="ProtNLM"/>
    </source>
</evidence>
<evidence type="ECO:0000256" key="1">
    <source>
        <dbReference type="PIRSR" id="PIRSR613078-1"/>
    </source>
</evidence>
<feature type="binding site" evidence="2">
    <location>
        <begin position="106"/>
        <end position="109"/>
    </location>
    <ligand>
        <name>substrate</name>
    </ligand>
</feature>
<dbReference type="InterPro" id="IPR029033">
    <property type="entry name" value="His_PPase_superfam"/>
</dbReference>
<dbReference type="Pfam" id="PF00300">
    <property type="entry name" value="His_Phos_1"/>
    <property type="match status" value="1"/>
</dbReference>
<dbReference type="STRING" id="5601.A0A0D2D6D5"/>
<dbReference type="PANTHER" id="PTHR48100">
    <property type="entry name" value="BROAD-SPECIFICITY PHOSPHATASE YOR283W-RELATED"/>
    <property type="match status" value="1"/>
</dbReference>
<dbReference type="SMART" id="SM00855">
    <property type="entry name" value="PGAM"/>
    <property type="match status" value="1"/>
</dbReference>
<proteinExistence type="predicted"/>
<dbReference type="SUPFAM" id="SSF53254">
    <property type="entry name" value="Phosphoglycerate mutase-like"/>
    <property type="match status" value="1"/>
</dbReference>
<organism evidence="3 4">
    <name type="scientific">Phialophora macrospora</name>
    <dbReference type="NCBI Taxonomy" id="1851006"/>
    <lineage>
        <taxon>Eukaryota</taxon>
        <taxon>Fungi</taxon>
        <taxon>Dikarya</taxon>
        <taxon>Ascomycota</taxon>
        <taxon>Pezizomycotina</taxon>
        <taxon>Eurotiomycetes</taxon>
        <taxon>Chaetothyriomycetidae</taxon>
        <taxon>Chaetothyriales</taxon>
        <taxon>Herpotrichiellaceae</taxon>
        <taxon>Phialophora</taxon>
    </lineage>
</organism>
<dbReference type="GO" id="GO:0046390">
    <property type="term" value="P:ribose phosphate biosynthetic process"/>
    <property type="evidence" value="ECO:0007669"/>
    <property type="project" value="TreeGrafter"/>
</dbReference>
<dbReference type="EMBL" id="KN846956">
    <property type="protein sequence ID" value="KIW73106.1"/>
    <property type="molecule type" value="Genomic_DNA"/>
</dbReference>
<feature type="binding site" evidence="2">
    <location>
        <position position="72"/>
    </location>
    <ligand>
        <name>substrate</name>
    </ligand>
</feature>
<feature type="binding site" evidence="2">
    <location>
        <begin position="28"/>
        <end position="29"/>
    </location>
    <ligand>
        <name>substrate</name>
    </ligand>
</feature>
<feature type="active site" description="Proton donor/acceptor" evidence="1">
    <location>
        <position position="106"/>
    </location>
</feature>
<evidence type="ECO:0000313" key="4">
    <source>
        <dbReference type="Proteomes" id="UP000054266"/>
    </source>
</evidence>
<evidence type="ECO:0000256" key="2">
    <source>
        <dbReference type="PIRSR" id="PIRSR613078-2"/>
    </source>
</evidence>
<reference evidence="3 4" key="1">
    <citation type="submission" date="2015-01" db="EMBL/GenBank/DDBJ databases">
        <title>The Genome Sequence of Capronia semiimmersa CBS27337.</title>
        <authorList>
            <consortium name="The Broad Institute Genomics Platform"/>
            <person name="Cuomo C."/>
            <person name="de Hoog S."/>
            <person name="Gorbushina A."/>
            <person name="Stielow B."/>
            <person name="Teixiera M."/>
            <person name="Abouelleil A."/>
            <person name="Chapman S.B."/>
            <person name="Priest M."/>
            <person name="Young S.K."/>
            <person name="Wortman J."/>
            <person name="Nusbaum C."/>
            <person name="Birren B."/>
        </authorList>
    </citation>
    <scope>NUCLEOTIDE SEQUENCE [LARGE SCALE GENOMIC DNA]</scope>
    <source>
        <strain evidence="3 4">CBS 27337</strain>
    </source>
</reference>
<dbReference type="CDD" id="cd07067">
    <property type="entry name" value="HP_PGM_like"/>
    <property type="match status" value="1"/>
</dbReference>
<accession>A0A0D2D6D5</accession>
<evidence type="ECO:0000313" key="3">
    <source>
        <dbReference type="EMBL" id="KIW73106.1"/>
    </source>
</evidence>
<keyword evidence="4" id="KW-1185">Reference proteome</keyword>
<dbReference type="InterPro" id="IPR013078">
    <property type="entry name" value="His_Pase_superF_clade-1"/>
</dbReference>
<name>A0A0D2D6D5_9EURO</name>
<gene>
    <name evidence="3" type="ORF">PV04_01250</name>
</gene>